<evidence type="ECO:0000256" key="3">
    <source>
        <dbReference type="SAM" id="MobiDB-lite"/>
    </source>
</evidence>
<keyword evidence="1" id="KW-0479">Metal-binding</keyword>
<dbReference type="AlphaFoldDB" id="A0A6J1MUD0"/>
<feature type="coiled-coil region" evidence="2">
    <location>
        <begin position="173"/>
        <end position="214"/>
    </location>
</feature>
<keyword evidence="1" id="KW-0862">Zinc</keyword>
<evidence type="ECO:0000313" key="5">
    <source>
        <dbReference type="Proteomes" id="UP001652582"/>
    </source>
</evidence>
<feature type="compositionally biased region" description="Polar residues" evidence="3">
    <location>
        <begin position="593"/>
        <end position="612"/>
    </location>
</feature>
<feature type="domain" description="CCHC-type" evidence="4">
    <location>
        <begin position="544"/>
        <end position="557"/>
    </location>
</feature>
<dbReference type="KEGG" id="bany:112046725"/>
<feature type="region of interest" description="Disordered" evidence="3">
    <location>
        <begin position="1"/>
        <end position="59"/>
    </location>
</feature>
<organism evidence="5 6">
    <name type="scientific">Bicyclus anynana</name>
    <name type="common">Squinting bush brown butterfly</name>
    <dbReference type="NCBI Taxonomy" id="110368"/>
    <lineage>
        <taxon>Eukaryota</taxon>
        <taxon>Metazoa</taxon>
        <taxon>Ecdysozoa</taxon>
        <taxon>Arthropoda</taxon>
        <taxon>Hexapoda</taxon>
        <taxon>Insecta</taxon>
        <taxon>Pterygota</taxon>
        <taxon>Neoptera</taxon>
        <taxon>Endopterygota</taxon>
        <taxon>Lepidoptera</taxon>
        <taxon>Glossata</taxon>
        <taxon>Ditrysia</taxon>
        <taxon>Papilionoidea</taxon>
        <taxon>Nymphalidae</taxon>
        <taxon>Satyrinae</taxon>
        <taxon>Satyrini</taxon>
        <taxon>Mycalesina</taxon>
        <taxon>Bicyclus</taxon>
    </lineage>
</organism>
<dbReference type="SUPFAM" id="SSF57756">
    <property type="entry name" value="Retrovirus zinc finger-like domains"/>
    <property type="match status" value="1"/>
</dbReference>
<dbReference type="InterPro" id="IPR001878">
    <property type="entry name" value="Znf_CCHC"/>
</dbReference>
<evidence type="ECO:0000313" key="6">
    <source>
        <dbReference type="RefSeq" id="XP_023939255.2"/>
    </source>
</evidence>
<feature type="region of interest" description="Disordered" evidence="3">
    <location>
        <begin position="259"/>
        <end position="349"/>
    </location>
</feature>
<keyword evidence="1" id="KW-0863">Zinc-finger</keyword>
<dbReference type="GeneID" id="112046725"/>
<name>A0A6J1MUD0_BICAN</name>
<dbReference type="RefSeq" id="XP_023939255.2">
    <property type="nucleotide sequence ID" value="XM_024083487.2"/>
</dbReference>
<accession>A0A6J1MUD0</accession>
<dbReference type="PROSITE" id="PS50158">
    <property type="entry name" value="ZF_CCHC"/>
    <property type="match status" value="1"/>
</dbReference>
<proteinExistence type="predicted"/>
<reference evidence="6" key="1">
    <citation type="submission" date="2025-08" db="UniProtKB">
        <authorList>
            <consortium name="RefSeq"/>
        </authorList>
    </citation>
    <scope>IDENTIFICATION</scope>
</reference>
<gene>
    <name evidence="6" type="primary">LOC112046725</name>
</gene>
<dbReference type="InterPro" id="IPR036875">
    <property type="entry name" value="Znf_CCHC_sf"/>
</dbReference>
<evidence type="ECO:0000256" key="1">
    <source>
        <dbReference type="PROSITE-ProRule" id="PRU00047"/>
    </source>
</evidence>
<keyword evidence="2" id="KW-0175">Coiled coil</keyword>
<dbReference type="Gene3D" id="4.10.60.10">
    <property type="entry name" value="Zinc finger, CCHC-type"/>
    <property type="match status" value="1"/>
</dbReference>
<dbReference type="OrthoDB" id="7492418at2759"/>
<evidence type="ECO:0000256" key="2">
    <source>
        <dbReference type="SAM" id="Coils"/>
    </source>
</evidence>
<sequence>MADDQSSGMDVAPVRRSRRAVPNYRNLGPATRFLRRDESVSPSSRDSSRSMTPVPRGTGIAAARADLLAARKEAREEAFNQLLKDRIVRKEMTEPVLDPEEGMASGASCREDPAGLTSEELRASAGRSVAAIMQMAARSNNRKGTFVRRFKDAATELQEIVEALASRTEAEETRRVRADNARLRTEVESLKAELKAHRREFSEMRTAAKSAAEENMTSPTVGVDLIEELKASIVASVGVMLDARFAGIEERLLPQKVIRPPLGADRRKSATQPEPTHGAGTESASPGAPPATAGPSGSTPDADSWATVAGRKRKKGPSRPATSAADPTNLPKGSNAAAPKRAERNLTPPKNAAVLITVTSDSAKKGVTYAQVLERAERKINLQDLGIGAGMKIRRAATGARLLELPQGQTHEQAEILAGRLRVALDGVAEVNCPTKTVTLRVSDLDDSATTQKVAAAVALAGGCLQSAVKVSDVQPGLRGVGSAMVYCPVDAAKKICESGRLLVGWSSASVRALEQRPLRCFRCMSMGHTGPVCPSKKDRSSLCFRCGVEGHKAAGCVATMRCAVCVDAGLPSGHIMGSNNCRPPSVKGGNGNQPQVSERQSPATEDANMSS</sequence>
<keyword evidence="5" id="KW-1185">Reference proteome</keyword>
<dbReference type="SMART" id="SM00343">
    <property type="entry name" value="ZnF_C2HC"/>
    <property type="match status" value="2"/>
</dbReference>
<protein>
    <submittedName>
        <fullName evidence="6">Uncharacterized protein LOC112046725</fullName>
    </submittedName>
</protein>
<feature type="region of interest" description="Disordered" evidence="3">
    <location>
        <begin position="582"/>
        <end position="612"/>
    </location>
</feature>
<feature type="compositionally biased region" description="Low complexity" evidence="3">
    <location>
        <begin position="278"/>
        <end position="300"/>
    </location>
</feature>
<evidence type="ECO:0000259" key="4">
    <source>
        <dbReference type="PROSITE" id="PS50158"/>
    </source>
</evidence>
<dbReference type="Proteomes" id="UP001652582">
    <property type="component" value="Chromosome 19"/>
</dbReference>